<dbReference type="Proteomes" id="UP001345219">
    <property type="component" value="Unassembled WGS sequence"/>
</dbReference>
<dbReference type="GO" id="GO:1990904">
    <property type="term" value="C:ribonucleoprotein complex"/>
    <property type="evidence" value="ECO:0007669"/>
    <property type="project" value="UniProtKB-KW"/>
</dbReference>
<evidence type="ECO:0000259" key="5">
    <source>
        <dbReference type="Pfam" id="PF00189"/>
    </source>
</evidence>
<accession>A0AAN7J8F1</accession>
<dbReference type="InterPro" id="IPR001351">
    <property type="entry name" value="Ribosomal_uS3_C"/>
</dbReference>
<evidence type="ECO:0000256" key="1">
    <source>
        <dbReference type="ARBA" id="ARBA00010761"/>
    </source>
</evidence>
<dbReference type="AlphaFoldDB" id="A0AAN7J8F1"/>
<dbReference type="Pfam" id="PF00189">
    <property type="entry name" value="Ribosomal_S3_C"/>
    <property type="match status" value="1"/>
</dbReference>
<dbReference type="InterPro" id="IPR044954">
    <property type="entry name" value="Ribosomal_uS3m_plant"/>
</dbReference>
<dbReference type="InterPro" id="IPR018280">
    <property type="entry name" value="Ribosomal_uS3_CS"/>
</dbReference>
<dbReference type="SUPFAM" id="SSF54821">
    <property type="entry name" value="Ribosomal protein S3 C-terminal domain"/>
    <property type="match status" value="1"/>
</dbReference>
<dbReference type="PANTHER" id="PTHR35928:SF2">
    <property type="entry name" value="SMALL RIBOSOMAL SUBUNIT PROTEIN US3M"/>
    <property type="match status" value="1"/>
</dbReference>
<organism evidence="6 7">
    <name type="scientific">Trapa incisa</name>
    <dbReference type="NCBI Taxonomy" id="236973"/>
    <lineage>
        <taxon>Eukaryota</taxon>
        <taxon>Viridiplantae</taxon>
        <taxon>Streptophyta</taxon>
        <taxon>Embryophyta</taxon>
        <taxon>Tracheophyta</taxon>
        <taxon>Spermatophyta</taxon>
        <taxon>Magnoliopsida</taxon>
        <taxon>eudicotyledons</taxon>
        <taxon>Gunneridae</taxon>
        <taxon>Pentapetalae</taxon>
        <taxon>rosids</taxon>
        <taxon>malvids</taxon>
        <taxon>Myrtales</taxon>
        <taxon>Lythraceae</taxon>
        <taxon>Trapa</taxon>
    </lineage>
</organism>
<keyword evidence="2 4" id="KW-0689">Ribosomal protein</keyword>
<reference evidence="6 7" key="1">
    <citation type="journal article" date="2023" name="Hortic Res">
        <title>Pangenome of water caltrop reveals structural variations and asymmetric subgenome divergence after allopolyploidization.</title>
        <authorList>
            <person name="Zhang X."/>
            <person name="Chen Y."/>
            <person name="Wang L."/>
            <person name="Yuan Y."/>
            <person name="Fang M."/>
            <person name="Shi L."/>
            <person name="Lu R."/>
            <person name="Comes H.P."/>
            <person name="Ma Y."/>
            <person name="Chen Y."/>
            <person name="Huang G."/>
            <person name="Zhou Y."/>
            <person name="Zheng Z."/>
            <person name="Qiu Y."/>
        </authorList>
    </citation>
    <scope>NUCLEOTIDE SEQUENCE [LARGE SCALE GENOMIC DNA]</scope>
    <source>
        <tissue evidence="6">Roots</tissue>
    </source>
</reference>
<keyword evidence="7" id="KW-1185">Reference proteome</keyword>
<dbReference type="GO" id="GO:0005840">
    <property type="term" value="C:ribosome"/>
    <property type="evidence" value="ECO:0007669"/>
    <property type="project" value="UniProtKB-KW"/>
</dbReference>
<comment type="caution">
    <text evidence="6">The sequence shown here is derived from an EMBL/GenBank/DDBJ whole genome shotgun (WGS) entry which is preliminary data.</text>
</comment>
<evidence type="ECO:0000256" key="4">
    <source>
        <dbReference type="RuleBase" id="RU003624"/>
    </source>
</evidence>
<feature type="domain" description="Small ribosomal subunit protein uS3 C-terminal" evidence="5">
    <location>
        <begin position="157"/>
        <end position="223"/>
    </location>
</feature>
<dbReference type="PANTHER" id="PTHR35928">
    <property type="entry name" value="RIBOSOMAL PROTEIN S3, MITOCHONDRIAL"/>
    <property type="match status" value="1"/>
</dbReference>
<dbReference type="Gene3D" id="3.30.1140.32">
    <property type="entry name" value="Ribosomal protein S3, C-terminal domain"/>
    <property type="match status" value="1"/>
</dbReference>
<sequence length="308" mass="34326">MAPGVAEPSTMGGANAQGRSNELRIRSRIAFFVESSTSEKKCLAEAKKRLTHFIRQENDLRFAGRTKTTISLFPFFGATFFFTRDGVGVYKNLFFEDAREQLLGKLRIKCRNLMGKDKVMEFIEKFIDLGGIGELRKGIEMMIEIILRNKRIPYGQIVKNIPLVMKKGVEGIRICCSGRSEGAEIARTECGKYGKTSRNVFNQKIDYAPAEVSTRYGILGVKVLKKTFHVIPMKGPKLSPEIGLLVDSELTYLGSNVAFKGEARPSKGGGEESGISGLLSPYFLEDFAISVECSGIRKQSLERKHFRA</sequence>
<comment type="similarity">
    <text evidence="1 4">Belongs to the universal ribosomal protein uS3 family.</text>
</comment>
<evidence type="ECO:0000256" key="2">
    <source>
        <dbReference type="ARBA" id="ARBA00022980"/>
    </source>
</evidence>
<gene>
    <name evidence="6" type="ORF">SAY87_032401</name>
</gene>
<dbReference type="InterPro" id="IPR036419">
    <property type="entry name" value="Ribosomal_S3_C_sf"/>
</dbReference>
<name>A0AAN7J8F1_9MYRT</name>
<evidence type="ECO:0000313" key="6">
    <source>
        <dbReference type="EMBL" id="KAK4740496.1"/>
    </source>
</evidence>
<evidence type="ECO:0000313" key="7">
    <source>
        <dbReference type="Proteomes" id="UP001345219"/>
    </source>
</evidence>
<evidence type="ECO:0000256" key="3">
    <source>
        <dbReference type="ARBA" id="ARBA00023274"/>
    </source>
</evidence>
<protein>
    <recommendedName>
        <fullName evidence="5">Small ribosomal subunit protein uS3 C-terminal domain-containing protein</fullName>
    </recommendedName>
</protein>
<dbReference type="GO" id="GO:0003735">
    <property type="term" value="F:structural constituent of ribosome"/>
    <property type="evidence" value="ECO:0007669"/>
    <property type="project" value="InterPro"/>
</dbReference>
<dbReference type="EMBL" id="JAXIOK010000238">
    <property type="protein sequence ID" value="KAK4740496.1"/>
    <property type="molecule type" value="Genomic_DNA"/>
</dbReference>
<dbReference type="GO" id="GO:0006412">
    <property type="term" value="P:translation"/>
    <property type="evidence" value="ECO:0007669"/>
    <property type="project" value="InterPro"/>
</dbReference>
<proteinExistence type="inferred from homology"/>
<keyword evidence="3 4" id="KW-0687">Ribonucleoprotein</keyword>
<dbReference type="PROSITE" id="PS00548">
    <property type="entry name" value="RIBOSOMAL_S3"/>
    <property type="match status" value="1"/>
</dbReference>